<feature type="transmembrane region" description="Helical" evidence="7">
    <location>
        <begin position="190"/>
        <end position="210"/>
    </location>
</feature>
<evidence type="ECO:0000313" key="9">
    <source>
        <dbReference type="Proteomes" id="UP000515163"/>
    </source>
</evidence>
<dbReference type="SUPFAM" id="SSF50911">
    <property type="entry name" value="Mannose 6-phosphate receptor domain"/>
    <property type="match status" value="1"/>
</dbReference>
<keyword evidence="9" id="KW-1185">Reference proteome</keyword>
<dbReference type="InterPro" id="IPR009011">
    <property type="entry name" value="Man6P_isomerase_rcpt-bd_dom_sf"/>
</dbReference>
<evidence type="ECO:0000256" key="6">
    <source>
        <dbReference type="ARBA" id="ARBA00023136"/>
    </source>
</evidence>
<reference evidence="10" key="1">
    <citation type="submission" date="2025-08" db="UniProtKB">
        <authorList>
            <consortium name="RefSeq"/>
        </authorList>
    </citation>
    <scope>IDENTIFICATION</scope>
    <source>
        <tissue evidence="10">Tentacle</tissue>
    </source>
</reference>
<keyword evidence="5 7" id="KW-1133">Transmembrane helix</keyword>
<dbReference type="Proteomes" id="UP000515163">
    <property type="component" value="Unplaced"/>
</dbReference>
<evidence type="ECO:0000256" key="4">
    <source>
        <dbReference type="ARBA" id="ARBA00022927"/>
    </source>
</evidence>
<evidence type="ECO:0000256" key="7">
    <source>
        <dbReference type="SAM" id="Phobius"/>
    </source>
</evidence>
<sequence>MAEEKVPVLAVLVCTLLSTFLPPVLSLSKCSMIDACKASTDKGNINLWPLIETGKPPRFSNIKEEKNKDNTYSWNPCNPWTENASSGTNECKDVAVCLLHVNSGETLYYGVGKANTTRFQLDGGTGDCSITYTGHFISLATQVQINLNCNEDEEGRIDEFIHSQDSEIIKATLHSKYACPLNKNLSTGSVLLIIFFSVLVIYLLGGMLFLKVTRGARGKELLPNYPFWSDLFMLMQEGCVFTVDKVKGLCGGRSTGYQSI</sequence>
<evidence type="ECO:0000256" key="5">
    <source>
        <dbReference type="ARBA" id="ARBA00022989"/>
    </source>
</evidence>
<evidence type="ECO:0000256" key="1">
    <source>
        <dbReference type="ARBA" id="ARBA00004472"/>
    </source>
</evidence>
<dbReference type="PANTHER" id="PTHR15071:SF0">
    <property type="entry name" value="MANNOSE 6-PHOSPHATE RECEPTOR-LIKE PROTEIN 1"/>
    <property type="match status" value="1"/>
</dbReference>
<dbReference type="GO" id="GO:0015031">
    <property type="term" value="P:protein transport"/>
    <property type="evidence" value="ECO:0007669"/>
    <property type="project" value="UniProtKB-KW"/>
</dbReference>
<feature type="chain" id="PRO_5028387467" evidence="8">
    <location>
        <begin position="27"/>
        <end position="260"/>
    </location>
</feature>
<dbReference type="KEGG" id="aten:116288573"/>
<comment type="subcellular location">
    <subcellularLocation>
        <location evidence="1">Preautophagosomal structure membrane</location>
        <topology evidence="1">Single-pass type I membrane protein</topology>
    </subcellularLocation>
</comment>
<accession>A0A6P8H6X6</accession>
<evidence type="ECO:0000256" key="8">
    <source>
        <dbReference type="SAM" id="SignalP"/>
    </source>
</evidence>
<evidence type="ECO:0000256" key="2">
    <source>
        <dbReference type="ARBA" id="ARBA00022692"/>
    </source>
</evidence>
<dbReference type="GO" id="GO:0000139">
    <property type="term" value="C:Golgi membrane"/>
    <property type="evidence" value="ECO:0007669"/>
    <property type="project" value="UniProtKB-SubCell"/>
</dbReference>
<dbReference type="Gene3D" id="2.70.130.10">
    <property type="entry name" value="Mannose-6-phosphate receptor binding domain"/>
    <property type="match status" value="1"/>
</dbReference>
<dbReference type="AlphaFoldDB" id="A0A6P8H6X6"/>
<dbReference type="InterPro" id="IPR018939">
    <property type="entry name" value="Autophagy-rel_prot_27"/>
</dbReference>
<gene>
    <name evidence="10" type="primary">LOC116288573</name>
</gene>
<protein>
    <submittedName>
        <fullName evidence="10">Uncharacterized protein LOC116288573</fullName>
    </submittedName>
</protein>
<dbReference type="InParanoid" id="A0A6P8H6X6"/>
<keyword evidence="4" id="KW-0813">Transport</keyword>
<name>A0A6P8H6X6_ACTTE</name>
<keyword evidence="2 7" id="KW-0812">Transmembrane</keyword>
<evidence type="ECO:0000313" key="10">
    <source>
        <dbReference type="RefSeq" id="XP_031551236.1"/>
    </source>
</evidence>
<dbReference type="GeneID" id="116288573"/>
<dbReference type="OrthoDB" id="5984204at2759"/>
<keyword evidence="6 7" id="KW-0472">Membrane</keyword>
<dbReference type="GO" id="GO:0034045">
    <property type="term" value="C:phagophore assembly site membrane"/>
    <property type="evidence" value="ECO:0007669"/>
    <property type="project" value="UniProtKB-SubCell"/>
</dbReference>
<keyword evidence="3 8" id="KW-0732">Signal</keyword>
<feature type="signal peptide" evidence="8">
    <location>
        <begin position="1"/>
        <end position="26"/>
    </location>
</feature>
<keyword evidence="4" id="KW-0653">Protein transport</keyword>
<dbReference type="RefSeq" id="XP_031551236.1">
    <property type="nucleotide sequence ID" value="XM_031695376.1"/>
</dbReference>
<dbReference type="PANTHER" id="PTHR15071">
    <property type="entry name" value="MANNOSE-6-PHOSPHATE RECEPTOR FAMILY MEMBER"/>
    <property type="match status" value="1"/>
</dbReference>
<evidence type="ECO:0000256" key="3">
    <source>
        <dbReference type="ARBA" id="ARBA00022729"/>
    </source>
</evidence>
<dbReference type="Pfam" id="PF09451">
    <property type="entry name" value="ATG27"/>
    <property type="match status" value="1"/>
</dbReference>
<dbReference type="GO" id="GO:0005802">
    <property type="term" value="C:trans-Golgi network"/>
    <property type="evidence" value="ECO:0007669"/>
    <property type="project" value="TreeGrafter"/>
</dbReference>
<organism evidence="9 10">
    <name type="scientific">Actinia tenebrosa</name>
    <name type="common">Australian red waratah sea anemone</name>
    <dbReference type="NCBI Taxonomy" id="6105"/>
    <lineage>
        <taxon>Eukaryota</taxon>
        <taxon>Metazoa</taxon>
        <taxon>Cnidaria</taxon>
        <taxon>Anthozoa</taxon>
        <taxon>Hexacorallia</taxon>
        <taxon>Actiniaria</taxon>
        <taxon>Actiniidae</taxon>
        <taxon>Actinia</taxon>
    </lineage>
</organism>
<proteinExistence type="predicted"/>